<evidence type="ECO:0000256" key="2">
    <source>
        <dbReference type="ARBA" id="ARBA00022729"/>
    </source>
</evidence>
<name>A0A0L6JL79_9FIRM</name>
<dbReference type="SUPFAM" id="SSF88713">
    <property type="entry name" value="Glycoside hydrolase/deacetylase"/>
    <property type="match status" value="1"/>
</dbReference>
<dbReference type="InterPro" id="IPR002509">
    <property type="entry name" value="NODB_dom"/>
</dbReference>
<evidence type="ECO:0000256" key="1">
    <source>
        <dbReference type="ARBA" id="ARBA00004613"/>
    </source>
</evidence>
<comment type="caution">
    <text evidence="5">The sequence shown here is derived from an EMBL/GenBank/DDBJ whole genome shotgun (WGS) entry which is preliminary data.</text>
</comment>
<dbReference type="RefSeq" id="WP_050753298.1">
    <property type="nucleotide sequence ID" value="NZ_LGTC01000001.1"/>
</dbReference>
<dbReference type="PROSITE" id="PS51677">
    <property type="entry name" value="NODB"/>
    <property type="match status" value="1"/>
</dbReference>
<dbReference type="AlphaFoldDB" id="A0A0L6JL79"/>
<accession>A0A0L6JL79</accession>
<evidence type="ECO:0000256" key="3">
    <source>
        <dbReference type="SAM" id="Phobius"/>
    </source>
</evidence>
<proteinExistence type="predicted"/>
<dbReference type="STRING" id="398512.Bccel_1851"/>
<dbReference type="Proteomes" id="UP000036923">
    <property type="component" value="Unassembled WGS sequence"/>
</dbReference>
<dbReference type="GO" id="GO:0005576">
    <property type="term" value="C:extracellular region"/>
    <property type="evidence" value="ECO:0007669"/>
    <property type="project" value="UniProtKB-SubCell"/>
</dbReference>
<dbReference type="InterPro" id="IPR051398">
    <property type="entry name" value="Polysacch_Deacetylase"/>
</dbReference>
<protein>
    <submittedName>
        <fullName evidence="5">Polysaccharide deacetylase</fullName>
    </submittedName>
</protein>
<keyword evidence="6" id="KW-1185">Reference proteome</keyword>
<evidence type="ECO:0000313" key="5">
    <source>
        <dbReference type="EMBL" id="KNY26586.1"/>
    </source>
</evidence>
<dbReference type="PANTHER" id="PTHR34216:SF3">
    <property type="entry name" value="POLY-BETA-1,6-N-ACETYL-D-GLUCOSAMINE N-DEACETYLASE"/>
    <property type="match status" value="1"/>
</dbReference>
<dbReference type="eggNOG" id="COG0726">
    <property type="taxonomic scope" value="Bacteria"/>
</dbReference>
<comment type="subcellular location">
    <subcellularLocation>
        <location evidence="1">Secreted</location>
    </subcellularLocation>
</comment>
<keyword evidence="2" id="KW-0732">Signal</keyword>
<dbReference type="GO" id="GO:0005975">
    <property type="term" value="P:carbohydrate metabolic process"/>
    <property type="evidence" value="ECO:0007669"/>
    <property type="project" value="InterPro"/>
</dbReference>
<feature type="transmembrane region" description="Helical" evidence="3">
    <location>
        <begin position="14"/>
        <end position="31"/>
    </location>
</feature>
<keyword evidence="3" id="KW-1133">Transmembrane helix</keyword>
<evidence type="ECO:0000313" key="6">
    <source>
        <dbReference type="Proteomes" id="UP000036923"/>
    </source>
</evidence>
<organism evidence="5 6">
    <name type="scientific">Pseudobacteroides cellulosolvens ATCC 35603 = DSM 2933</name>
    <dbReference type="NCBI Taxonomy" id="398512"/>
    <lineage>
        <taxon>Bacteria</taxon>
        <taxon>Bacillati</taxon>
        <taxon>Bacillota</taxon>
        <taxon>Clostridia</taxon>
        <taxon>Eubacteriales</taxon>
        <taxon>Oscillospiraceae</taxon>
        <taxon>Pseudobacteroides</taxon>
    </lineage>
</organism>
<dbReference type="InterPro" id="IPR011330">
    <property type="entry name" value="Glyco_hydro/deAcase_b/a-brl"/>
</dbReference>
<keyword evidence="3" id="KW-0812">Transmembrane</keyword>
<dbReference type="EMBL" id="LGTC01000001">
    <property type="protein sequence ID" value="KNY26586.1"/>
    <property type="molecule type" value="Genomic_DNA"/>
</dbReference>
<dbReference type="Gene3D" id="3.20.20.370">
    <property type="entry name" value="Glycoside hydrolase/deacetylase"/>
    <property type="match status" value="1"/>
</dbReference>
<dbReference type="GO" id="GO:0016810">
    <property type="term" value="F:hydrolase activity, acting on carbon-nitrogen (but not peptide) bonds"/>
    <property type="evidence" value="ECO:0007669"/>
    <property type="project" value="InterPro"/>
</dbReference>
<evidence type="ECO:0000259" key="4">
    <source>
        <dbReference type="PROSITE" id="PS51677"/>
    </source>
</evidence>
<keyword evidence="3" id="KW-0472">Membrane</keyword>
<gene>
    <name evidence="5" type="ORF">Bccel_1851</name>
</gene>
<reference evidence="6" key="1">
    <citation type="submission" date="2015-07" db="EMBL/GenBank/DDBJ databases">
        <title>Near-Complete Genome Sequence of the Cellulolytic Bacterium Bacteroides (Pseudobacteroides) cellulosolvens ATCC 35603.</title>
        <authorList>
            <person name="Dassa B."/>
            <person name="Utturkar S.M."/>
            <person name="Klingeman D.M."/>
            <person name="Hurt R.A."/>
            <person name="Keller M."/>
            <person name="Xu J."/>
            <person name="Reddy Y.H.K."/>
            <person name="Borovok I."/>
            <person name="Grinberg I.R."/>
            <person name="Lamed R."/>
            <person name="Zhivin O."/>
            <person name="Bayer E.A."/>
            <person name="Brown S.D."/>
        </authorList>
    </citation>
    <scope>NUCLEOTIDE SEQUENCE [LARGE SCALE GENOMIC DNA]</scope>
    <source>
        <strain evidence="6">DSM 2933</strain>
    </source>
</reference>
<dbReference type="PANTHER" id="PTHR34216">
    <property type="match status" value="1"/>
</dbReference>
<feature type="domain" description="NodB homology" evidence="4">
    <location>
        <begin position="103"/>
        <end position="213"/>
    </location>
</feature>
<sequence>MVETDIKEKIKRSVNKFICFMIYCTGIYFILKKLFLKKGLYIFFYHSFVDTEKCKKDGRLISLSSVDRKAFESQLKYFKTDYTVITLDEAYELMKSNKPLDRRYLVLTIDDGYKDNFIYGYELFKKYQIYPNIYLTANNVDKSTYLWPDLLRNIVYNSQKAHVDIDIYDIHYSFSLKGKYSKIIFLDYIKENIKNTMKKKNIEYLNIYTRSLM</sequence>